<keyword evidence="3" id="KW-0285">Flavoprotein</keyword>
<dbReference type="Gene3D" id="3.30.465.10">
    <property type="match status" value="1"/>
</dbReference>
<dbReference type="EMBL" id="JACVVX010000001">
    <property type="protein sequence ID" value="MBD0413645.1"/>
    <property type="molecule type" value="Genomic_DNA"/>
</dbReference>
<dbReference type="Pfam" id="PF01565">
    <property type="entry name" value="FAD_binding_4"/>
    <property type="match status" value="1"/>
</dbReference>
<evidence type="ECO:0000256" key="2">
    <source>
        <dbReference type="ARBA" id="ARBA00005466"/>
    </source>
</evidence>
<evidence type="ECO:0000313" key="7">
    <source>
        <dbReference type="EMBL" id="MBD0413645.1"/>
    </source>
</evidence>
<evidence type="ECO:0000259" key="6">
    <source>
        <dbReference type="PROSITE" id="PS51387"/>
    </source>
</evidence>
<dbReference type="Pfam" id="PF08031">
    <property type="entry name" value="BBE"/>
    <property type="match status" value="1"/>
</dbReference>
<dbReference type="GO" id="GO:0016491">
    <property type="term" value="F:oxidoreductase activity"/>
    <property type="evidence" value="ECO:0007669"/>
    <property type="project" value="UniProtKB-KW"/>
</dbReference>
<dbReference type="InterPro" id="IPR016169">
    <property type="entry name" value="FAD-bd_PCMH_sub2"/>
</dbReference>
<dbReference type="PROSITE" id="PS51387">
    <property type="entry name" value="FAD_PCMH"/>
    <property type="match status" value="1"/>
</dbReference>
<organism evidence="7 8">
    <name type="scientific">Oryzicola mucosus</name>
    <dbReference type="NCBI Taxonomy" id="2767425"/>
    <lineage>
        <taxon>Bacteria</taxon>
        <taxon>Pseudomonadati</taxon>
        <taxon>Pseudomonadota</taxon>
        <taxon>Alphaproteobacteria</taxon>
        <taxon>Hyphomicrobiales</taxon>
        <taxon>Phyllobacteriaceae</taxon>
        <taxon>Oryzicola</taxon>
    </lineage>
</organism>
<dbReference type="InterPro" id="IPR036318">
    <property type="entry name" value="FAD-bd_PCMH-like_sf"/>
</dbReference>
<dbReference type="InterPro" id="IPR050416">
    <property type="entry name" value="FAD-linked_Oxidoreductase"/>
</dbReference>
<feature type="domain" description="FAD-binding PCMH-type" evidence="6">
    <location>
        <begin position="70"/>
        <end position="240"/>
    </location>
</feature>
<comment type="similarity">
    <text evidence="2">Belongs to the oxygen-dependent FAD-linked oxidoreductase family.</text>
</comment>
<dbReference type="GO" id="GO:0071949">
    <property type="term" value="F:FAD binding"/>
    <property type="evidence" value="ECO:0007669"/>
    <property type="project" value="InterPro"/>
</dbReference>
<dbReference type="RefSeq" id="WP_188163063.1">
    <property type="nucleotide sequence ID" value="NZ_JACVVX010000001.1"/>
</dbReference>
<proteinExistence type="inferred from homology"/>
<gene>
    <name evidence="7" type="ORF">ICI42_03160</name>
</gene>
<name>A0A8J6PYU0_9HYPH</name>
<evidence type="ECO:0000256" key="5">
    <source>
        <dbReference type="ARBA" id="ARBA00023002"/>
    </source>
</evidence>
<comment type="cofactor">
    <cofactor evidence="1">
        <name>FAD</name>
        <dbReference type="ChEBI" id="CHEBI:57692"/>
    </cofactor>
</comment>
<dbReference type="Gene3D" id="3.40.462.20">
    <property type="match status" value="1"/>
</dbReference>
<sequence>MTTTRRTFLMGGAAGLAAGSLGLNFARARDVAGDVQRGLESLGKGLKGRLLLPDDYAYTFAAMPNNARWSGVLPKAIARCADAQDVQACIAWARDNEQPFAIRSGGHSYAGYSTTDGLLIDLKGLKGSSIDLQNGTATLQGGVNNEGSAGALRGLPFAIPSGRCPTVGVGGLVLGGGWGFSATHAGMTCDSLLSTEVVLANGDRITASENEASDLFWAARGGGGGNFGVHTAFTFKLRPVHDLVTFNIFWPGGKGVEMMSMLQDIQLANATTISMRSKMTPATNMAFPGIETLGAQTLGIYWGKESELHEILQPAFALLKPHSSEINTMQYWSARDYLVTDDPIGFYEIRANYISDRLNEDGLETMLRWMSKWPGGSVRQVNMGVFFASGGAVKNKRPDETAYVHRDCNFLFEMETAWGPLDSPETVDRQRGWLKDYVADMQRFLLPSAYVNFPNRDQPNWQQAYYGQNFARLQKIKKRYDPDNIFRFHQSIPPAA</sequence>
<dbReference type="PANTHER" id="PTHR42973:SF39">
    <property type="entry name" value="FAD-BINDING PCMH-TYPE DOMAIN-CONTAINING PROTEIN"/>
    <property type="match status" value="1"/>
</dbReference>
<evidence type="ECO:0000256" key="3">
    <source>
        <dbReference type="ARBA" id="ARBA00022630"/>
    </source>
</evidence>
<dbReference type="InterPro" id="IPR006094">
    <property type="entry name" value="Oxid_FAD_bind_N"/>
</dbReference>
<dbReference type="InterPro" id="IPR012951">
    <property type="entry name" value="BBE"/>
</dbReference>
<dbReference type="PROSITE" id="PS51318">
    <property type="entry name" value="TAT"/>
    <property type="match status" value="1"/>
</dbReference>
<evidence type="ECO:0000256" key="1">
    <source>
        <dbReference type="ARBA" id="ARBA00001974"/>
    </source>
</evidence>
<dbReference type="AlphaFoldDB" id="A0A8J6PYU0"/>
<dbReference type="InterPro" id="IPR006311">
    <property type="entry name" value="TAT_signal"/>
</dbReference>
<dbReference type="PANTHER" id="PTHR42973">
    <property type="entry name" value="BINDING OXIDOREDUCTASE, PUTATIVE (AFU_ORTHOLOGUE AFUA_1G17690)-RELATED"/>
    <property type="match status" value="1"/>
</dbReference>
<dbReference type="SUPFAM" id="SSF56176">
    <property type="entry name" value="FAD-binding/transporter-associated domain-like"/>
    <property type="match status" value="1"/>
</dbReference>
<evidence type="ECO:0000256" key="4">
    <source>
        <dbReference type="ARBA" id="ARBA00022827"/>
    </source>
</evidence>
<keyword evidence="5" id="KW-0560">Oxidoreductase</keyword>
<dbReference type="Proteomes" id="UP000643405">
    <property type="component" value="Unassembled WGS sequence"/>
</dbReference>
<comment type="caution">
    <text evidence="7">The sequence shown here is derived from an EMBL/GenBank/DDBJ whole genome shotgun (WGS) entry which is preliminary data.</text>
</comment>
<dbReference type="InterPro" id="IPR016166">
    <property type="entry name" value="FAD-bd_PCMH"/>
</dbReference>
<reference evidence="7" key="1">
    <citation type="submission" date="2020-09" db="EMBL/GenBank/DDBJ databases">
        <title>Genome seq and assembly of Tianweitania sp.</title>
        <authorList>
            <person name="Chhetri G."/>
        </authorList>
    </citation>
    <scope>NUCLEOTIDE SEQUENCE</scope>
    <source>
        <strain evidence="7">Rool2</strain>
    </source>
</reference>
<keyword evidence="4" id="KW-0274">FAD</keyword>
<accession>A0A8J6PYU0</accession>
<evidence type="ECO:0000313" key="8">
    <source>
        <dbReference type="Proteomes" id="UP000643405"/>
    </source>
</evidence>
<protein>
    <submittedName>
        <fullName evidence="7">FAD-binding oxidoreductase</fullName>
    </submittedName>
</protein>
<keyword evidence="8" id="KW-1185">Reference proteome</keyword>